<sequence>MQEANADKASVMWKGMECDYGDGNLKNLRIIDLSSNKLTGEIPDYFESPWTASAELIKKSFDRKDSLRYWAD</sequence>
<name>A0AAV5M7W0_9ROSI</name>
<dbReference type="PROSITE" id="PS51450">
    <property type="entry name" value="LRR"/>
    <property type="match status" value="1"/>
</dbReference>
<protein>
    <submittedName>
        <fullName evidence="1">Uncharacterized protein</fullName>
    </submittedName>
</protein>
<dbReference type="EMBL" id="BPVZ01000200">
    <property type="protein sequence ID" value="GKV45925.1"/>
    <property type="molecule type" value="Genomic_DNA"/>
</dbReference>
<gene>
    <name evidence="1" type="ORF">SLEP1_g52951</name>
</gene>
<keyword evidence="2" id="KW-1185">Reference proteome</keyword>
<reference evidence="1 2" key="1">
    <citation type="journal article" date="2021" name="Commun. Biol.">
        <title>The genome of Shorea leprosula (Dipterocarpaceae) highlights the ecological relevance of drought in aseasonal tropical rainforests.</title>
        <authorList>
            <person name="Ng K.K.S."/>
            <person name="Kobayashi M.J."/>
            <person name="Fawcett J.A."/>
            <person name="Hatakeyama M."/>
            <person name="Paape T."/>
            <person name="Ng C.H."/>
            <person name="Ang C.C."/>
            <person name="Tnah L.H."/>
            <person name="Lee C.T."/>
            <person name="Nishiyama T."/>
            <person name="Sese J."/>
            <person name="O'Brien M.J."/>
            <person name="Copetti D."/>
            <person name="Mohd Noor M.I."/>
            <person name="Ong R.C."/>
            <person name="Putra M."/>
            <person name="Sireger I.Z."/>
            <person name="Indrioko S."/>
            <person name="Kosugi Y."/>
            <person name="Izuno A."/>
            <person name="Isagi Y."/>
            <person name="Lee S.L."/>
            <person name="Shimizu K.K."/>
        </authorList>
    </citation>
    <scope>NUCLEOTIDE SEQUENCE [LARGE SCALE GENOMIC DNA]</scope>
    <source>
        <strain evidence="1">214</strain>
    </source>
</reference>
<dbReference type="SUPFAM" id="SSF52058">
    <property type="entry name" value="L domain-like"/>
    <property type="match status" value="1"/>
</dbReference>
<organism evidence="1 2">
    <name type="scientific">Rubroshorea leprosula</name>
    <dbReference type="NCBI Taxonomy" id="152421"/>
    <lineage>
        <taxon>Eukaryota</taxon>
        <taxon>Viridiplantae</taxon>
        <taxon>Streptophyta</taxon>
        <taxon>Embryophyta</taxon>
        <taxon>Tracheophyta</taxon>
        <taxon>Spermatophyta</taxon>
        <taxon>Magnoliopsida</taxon>
        <taxon>eudicotyledons</taxon>
        <taxon>Gunneridae</taxon>
        <taxon>Pentapetalae</taxon>
        <taxon>rosids</taxon>
        <taxon>malvids</taxon>
        <taxon>Malvales</taxon>
        <taxon>Dipterocarpaceae</taxon>
        <taxon>Rubroshorea</taxon>
    </lineage>
</organism>
<evidence type="ECO:0000313" key="1">
    <source>
        <dbReference type="EMBL" id="GKV45925.1"/>
    </source>
</evidence>
<dbReference type="InterPro" id="IPR032675">
    <property type="entry name" value="LRR_dom_sf"/>
</dbReference>
<proteinExistence type="predicted"/>
<accession>A0AAV5M7W0</accession>
<dbReference type="Gene3D" id="3.80.10.10">
    <property type="entry name" value="Ribonuclease Inhibitor"/>
    <property type="match status" value="1"/>
</dbReference>
<dbReference type="InterPro" id="IPR001611">
    <property type="entry name" value="Leu-rich_rpt"/>
</dbReference>
<evidence type="ECO:0000313" key="2">
    <source>
        <dbReference type="Proteomes" id="UP001054252"/>
    </source>
</evidence>
<comment type="caution">
    <text evidence="1">The sequence shown here is derived from an EMBL/GenBank/DDBJ whole genome shotgun (WGS) entry which is preliminary data.</text>
</comment>
<dbReference type="AlphaFoldDB" id="A0AAV5M7W0"/>
<dbReference type="Proteomes" id="UP001054252">
    <property type="component" value="Unassembled WGS sequence"/>
</dbReference>
<dbReference type="Pfam" id="PF00560">
    <property type="entry name" value="LRR_1"/>
    <property type="match status" value="1"/>
</dbReference>